<organism evidence="1 2">
    <name type="scientific">Chelatococcus caeni</name>
    <dbReference type="NCBI Taxonomy" id="1348468"/>
    <lineage>
        <taxon>Bacteria</taxon>
        <taxon>Pseudomonadati</taxon>
        <taxon>Pseudomonadota</taxon>
        <taxon>Alphaproteobacteria</taxon>
        <taxon>Hyphomicrobiales</taxon>
        <taxon>Chelatococcaceae</taxon>
        <taxon>Chelatococcus</taxon>
    </lineage>
</organism>
<reference evidence="1 2" key="1">
    <citation type="submission" date="2020-08" db="EMBL/GenBank/DDBJ databases">
        <title>Genomic Encyclopedia of Type Strains, Phase IV (KMG-IV): sequencing the most valuable type-strain genomes for metagenomic binning, comparative biology and taxonomic classification.</title>
        <authorList>
            <person name="Goeker M."/>
        </authorList>
    </citation>
    <scope>NUCLEOTIDE SEQUENCE [LARGE SCALE GENOMIC DNA]</scope>
    <source>
        <strain evidence="1 2">DSM 103737</strain>
    </source>
</reference>
<comment type="caution">
    <text evidence="1">The sequence shown here is derived from an EMBL/GenBank/DDBJ whole genome shotgun (WGS) entry which is preliminary data.</text>
</comment>
<protein>
    <submittedName>
        <fullName evidence="1">Acylphosphatase</fullName>
    </submittedName>
</protein>
<evidence type="ECO:0000313" key="2">
    <source>
        <dbReference type="Proteomes" id="UP000577362"/>
    </source>
</evidence>
<dbReference type="Proteomes" id="UP000577362">
    <property type="component" value="Unassembled WGS sequence"/>
</dbReference>
<accession>A0A840BQW1</accession>
<sequence length="177" mass="19232">MTELRSGLQLLCGVALAAAVLVGMRWWTGPAYALSSRDAAAVVDLIERLKPQFGDFAYDEEIADEWFDEDAAAGGLIAGAGFSRERWKVALGETIRGFVAAIPRAEVEAMLSGAREGIKAMKELDPLQKKEALDAVDEQIRALWAMRLEGAPFADTVRPYVPRLRALLTSRGGPAEK</sequence>
<dbReference type="RefSeq" id="WP_019404530.1">
    <property type="nucleotide sequence ID" value="NZ_JACIEN010000001.1"/>
</dbReference>
<gene>
    <name evidence="1" type="ORF">GGR16_000751</name>
</gene>
<proteinExistence type="predicted"/>
<dbReference type="AlphaFoldDB" id="A0A840BQW1"/>
<name>A0A840BQW1_9HYPH</name>
<evidence type="ECO:0000313" key="1">
    <source>
        <dbReference type="EMBL" id="MBB4015745.1"/>
    </source>
</evidence>
<keyword evidence="2" id="KW-1185">Reference proteome</keyword>
<dbReference type="EMBL" id="JACIEN010000001">
    <property type="protein sequence ID" value="MBB4015745.1"/>
    <property type="molecule type" value="Genomic_DNA"/>
</dbReference>